<sequence length="192" mass="20930">MKSGDLVASWCQEAEPGSLVAGCRRCSACVAVPWPVGVTCDLASSHGSGSVDCEPQFPDPAAESKEPSGPASAESSSTFEFVHVSLHVNPTGLVLTVLVLTVLVLTVLVLTVLVLTVLVLTVLEEEQQEEQQEQQEQQEEEVVQEEEQQEEEQQQEQQEQQEEEVVEEEEQQEVLDSEQSPSPPCETGSRPS</sequence>
<protein>
    <submittedName>
        <fullName evidence="3">Uncharacterized protein</fullName>
    </submittedName>
</protein>
<keyword evidence="4" id="KW-1185">Reference proteome</keyword>
<comment type="caution">
    <text evidence="3">The sequence shown here is derived from an EMBL/GenBank/DDBJ whole genome shotgun (WGS) entry which is preliminary data.</text>
</comment>
<feature type="transmembrane region" description="Helical" evidence="2">
    <location>
        <begin position="93"/>
        <end position="123"/>
    </location>
</feature>
<feature type="region of interest" description="Disordered" evidence="1">
    <location>
        <begin position="131"/>
        <end position="192"/>
    </location>
</feature>
<evidence type="ECO:0000313" key="3">
    <source>
        <dbReference type="EMBL" id="TNN37927.1"/>
    </source>
</evidence>
<keyword evidence="2" id="KW-0472">Membrane</keyword>
<proteinExistence type="predicted"/>
<accession>A0A4Z2F9V6</accession>
<evidence type="ECO:0000313" key="4">
    <source>
        <dbReference type="Proteomes" id="UP000314294"/>
    </source>
</evidence>
<dbReference type="Proteomes" id="UP000314294">
    <property type="component" value="Unassembled WGS sequence"/>
</dbReference>
<gene>
    <name evidence="3" type="ORF">EYF80_051903</name>
</gene>
<name>A0A4Z2F9V6_9TELE</name>
<evidence type="ECO:0000256" key="1">
    <source>
        <dbReference type="SAM" id="MobiDB-lite"/>
    </source>
</evidence>
<feature type="region of interest" description="Disordered" evidence="1">
    <location>
        <begin position="49"/>
        <end position="74"/>
    </location>
</feature>
<dbReference type="AlphaFoldDB" id="A0A4Z2F9V6"/>
<dbReference type="EMBL" id="SRLO01001425">
    <property type="protein sequence ID" value="TNN37927.1"/>
    <property type="molecule type" value="Genomic_DNA"/>
</dbReference>
<organism evidence="3 4">
    <name type="scientific">Liparis tanakae</name>
    <name type="common">Tanaka's snailfish</name>
    <dbReference type="NCBI Taxonomy" id="230148"/>
    <lineage>
        <taxon>Eukaryota</taxon>
        <taxon>Metazoa</taxon>
        <taxon>Chordata</taxon>
        <taxon>Craniata</taxon>
        <taxon>Vertebrata</taxon>
        <taxon>Euteleostomi</taxon>
        <taxon>Actinopterygii</taxon>
        <taxon>Neopterygii</taxon>
        <taxon>Teleostei</taxon>
        <taxon>Neoteleostei</taxon>
        <taxon>Acanthomorphata</taxon>
        <taxon>Eupercaria</taxon>
        <taxon>Perciformes</taxon>
        <taxon>Cottioidei</taxon>
        <taxon>Cottales</taxon>
        <taxon>Liparidae</taxon>
        <taxon>Liparis</taxon>
    </lineage>
</organism>
<keyword evidence="2" id="KW-1133">Transmembrane helix</keyword>
<keyword evidence="2" id="KW-0812">Transmembrane</keyword>
<reference evidence="3 4" key="1">
    <citation type="submission" date="2019-03" db="EMBL/GenBank/DDBJ databases">
        <title>First draft genome of Liparis tanakae, snailfish: a comprehensive survey of snailfish specific genes.</title>
        <authorList>
            <person name="Kim W."/>
            <person name="Song I."/>
            <person name="Jeong J.-H."/>
            <person name="Kim D."/>
            <person name="Kim S."/>
            <person name="Ryu S."/>
            <person name="Song J.Y."/>
            <person name="Lee S.K."/>
        </authorList>
    </citation>
    <scope>NUCLEOTIDE SEQUENCE [LARGE SCALE GENOMIC DNA]</scope>
    <source>
        <tissue evidence="3">Muscle</tissue>
    </source>
</reference>
<evidence type="ECO:0000256" key="2">
    <source>
        <dbReference type="SAM" id="Phobius"/>
    </source>
</evidence>
<feature type="compositionally biased region" description="Acidic residues" evidence="1">
    <location>
        <begin position="131"/>
        <end position="176"/>
    </location>
</feature>